<comment type="function">
    <text evidence="2 15">Cell wall formation.</text>
</comment>
<dbReference type="Gene3D" id="3.40.50.20">
    <property type="match status" value="1"/>
</dbReference>
<evidence type="ECO:0000256" key="16">
    <source>
        <dbReference type="PIRSR" id="PIRSR039102-3"/>
    </source>
</evidence>
<evidence type="ECO:0000313" key="19">
    <source>
        <dbReference type="EMBL" id="AMM03008.1"/>
    </source>
</evidence>
<evidence type="ECO:0000256" key="6">
    <source>
        <dbReference type="ARBA" id="ARBA00012216"/>
    </source>
</evidence>
<evidence type="ECO:0000256" key="4">
    <source>
        <dbReference type="ARBA" id="ARBA00004752"/>
    </source>
</evidence>
<keyword evidence="16" id="KW-0460">Magnesium</keyword>
<keyword evidence="12 15" id="KW-0573">Peptidoglycan synthesis</keyword>
<dbReference type="GO" id="GO:0008360">
    <property type="term" value="P:regulation of cell shape"/>
    <property type="evidence" value="ECO:0007669"/>
    <property type="project" value="UniProtKB-KW"/>
</dbReference>
<dbReference type="HAMAP" id="MF_00047">
    <property type="entry name" value="Dala_Dala_lig"/>
    <property type="match status" value="1"/>
</dbReference>
<keyword evidence="11 15" id="KW-0133">Cell shape</keyword>
<dbReference type="InterPro" id="IPR013815">
    <property type="entry name" value="ATP_grasp_subdomain_1"/>
</dbReference>
<evidence type="ECO:0000256" key="13">
    <source>
        <dbReference type="ARBA" id="ARBA00023316"/>
    </source>
</evidence>
<gene>
    <name evidence="15" type="primary">ddl</name>
    <name evidence="19" type="ordered locus">PP_5673</name>
</gene>
<evidence type="ECO:0000256" key="11">
    <source>
        <dbReference type="ARBA" id="ARBA00022960"/>
    </source>
</evidence>
<evidence type="ECO:0000256" key="8">
    <source>
        <dbReference type="ARBA" id="ARBA00022598"/>
    </source>
</evidence>
<comment type="pathway">
    <text evidence="4 15">Cell wall biogenesis; peptidoglycan biosynthesis.</text>
</comment>
<dbReference type="SUPFAM" id="SSF52440">
    <property type="entry name" value="PreATP-grasp domain"/>
    <property type="match status" value="1"/>
</dbReference>
<feature type="binding site" evidence="16">
    <location>
        <position position="264"/>
    </location>
    <ligand>
        <name>Mg(2+)</name>
        <dbReference type="ChEBI" id="CHEBI:18420"/>
        <label>2</label>
    </ligand>
</feature>
<evidence type="ECO:0000313" key="20">
    <source>
        <dbReference type="Proteomes" id="UP000000556"/>
    </source>
</evidence>
<comment type="subcellular location">
    <subcellularLocation>
        <location evidence="3 15">Cytoplasm</location>
    </subcellularLocation>
</comment>
<dbReference type="EMBL" id="AE015451">
    <property type="protein sequence ID" value="AMM03008.1"/>
    <property type="molecule type" value="Genomic_DNA"/>
</dbReference>
<feature type="binding site" evidence="16">
    <location>
        <position position="264"/>
    </location>
    <ligand>
        <name>Mg(2+)</name>
        <dbReference type="ChEBI" id="CHEBI:18420"/>
        <label>1</label>
    </ligand>
</feature>
<dbReference type="STRING" id="160488.PP_5673"/>
<keyword evidence="9 17" id="KW-0547">Nucleotide-binding</keyword>
<dbReference type="GO" id="GO:0071555">
    <property type="term" value="P:cell wall organization"/>
    <property type="evidence" value="ECO:0007669"/>
    <property type="project" value="UniProtKB-KW"/>
</dbReference>
<dbReference type="Pfam" id="PF07478">
    <property type="entry name" value="Dala_Dala_lig_C"/>
    <property type="match status" value="1"/>
</dbReference>
<dbReference type="GO" id="GO:0046872">
    <property type="term" value="F:metal ion binding"/>
    <property type="evidence" value="ECO:0007669"/>
    <property type="project" value="UniProtKB-KW"/>
</dbReference>
<dbReference type="GO" id="GO:0005737">
    <property type="term" value="C:cytoplasm"/>
    <property type="evidence" value="ECO:0007669"/>
    <property type="project" value="UniProtKB-SubCell"/>
</dbReference>
<dbReference type="EC" id="6.3.2.4" evidence="6 15"/>
<accession>A0A140FWM5</accession>
<evidence type="ECO:0000256" key="3">
    <source>
        <dbReference type="ARBA" id="ARBA00004496"/>
    </source>
</evidence>
<feature type="binding site" evidence="16">
    <location>
        <position position="266"/>
    </location>
    <ligand>
        <name>Mg(2+)</name>
        <dbReference type="ChEBI" id="CHEBI:18420"/>
        <label>2</label>
    </ligand>
</feature>
<feature type="domain" description="ATP-grasp" evidence="18">
    <location>
        <begin position="102"/>
        <end position="297"/>
    </location>
</feature>
<keyword evidence="20" id="KW-1185">Reference proteome</keyword>
<reference evidence="19 20" key="1">
    <citation type="journal article" date="2002" name="Environ. Microbiol.">
        <title>Complete genome sequence and comparative analysis of the metabolically versatile Pseudomonas putida KT2440.</title>
        <authorList>
            <person name="Nelson K.E."/>
            <person name="Weinel C."/>
            <person name="Paulsen I.T."/>
            <person name="Dodson R.J."/>
            <person name="Hilbert H."/>
            <person name="Martins dos Santos V.A."/>
            <person name="Fouts D.E."/>
            <person name="Gill S.R."/>
            <person name="Pop M."/>
            <person name="Holmes M."/>
            <person name="Brinkac L."/>
            <person name="Beanan M."/>
            <person name="DeBoy R.T."/>
            <person name="Daugherty S."/>
            <person name="Kolonay J."/>
            <person name="Madupu R."/>
            <person name="Nelson W."/>
            <person name="White O."/>
            <person name="Peterson J."/>
            <person name="Khouri H."/>
            <person name="Hance I."/>
            <person name="Chris Lee P."/>
            <person name="Holtzapple E."/>
            <person name="Scanlan D."/>
            <person name="Tran K."/>
            <person name="Moazzez A."/>
            <person name="Utterback T."/>
            <person name="Rizzo M."/>
            <person name="Lee K."/>
            <person name="Kosack D."/>
            <person name="Moestl D."/>
            <person name="Wedler H."/>
            <person name="Lauber J."/>
            <person name="Stjepandic D."/>
            <person name="Hoheisel J."/>
            <person name="Straetz M."/>
            <person name="Heim S."/>
            <person name="Kiewitz C."/>
            <person name="Eisen J.A."/>
            <person name="Timmis K.N."/>
            <person name="Dusterhoft A."/>
            <person name="Tummler B."/>
            <person name="Fraser C.M."/>
        </authorList>
    </citation>
    <scope>NUCLEOTIDE SEQUENCE [LARGE SCALE GENOMIC DNA]</scope>
    <source>
        <strain evidence="20">ATCC 47054 / DSM 6125 / CFBP 8728 / NCIMB 11950 / KT2440</strain>
    </source>
</reference>
<dbReference type="PANTHER" id="PTHR23132">
    <property type="entry name" value="D-ALANINE--D-ALANINE LIGASE"/>
    <property type="match status" value="1"/>
</dbReference>
<sequence length="304" mass="33546">MIENIAIITGGNSSEREVSLQTSEAVSQSLKTLQISHEILTISDYRELLSLDLAKFTRVFLALHGGFGENGMAQAYLEGLGIPYNGPSPQASAICMDKLLTKHIARGLGINVANYLYSKNGDDVCFEEISERLGTPCIVKPNREGCSFGVSLVRDLKADLQPAINAAAKFHTGILIEEFISGPELSVCYLNKSTLPIYTVEFESDFFSYDAKFISTKTNATLTILDRSTHQLVTNYCSAIAEALELDYFRADFIVHNTEPYLIELNTLPGLTSHSLFPKACQQHGIEFDKLVLILNNLDPSQYC</sequence>
<evidence type="ECO:0000259" key="18">
    <source>
        <dbReference type="PROSITE" id="PS50975"/>
    </source>
</evidence>
<keyword evidence="16" id="KW-0479">Metal-binding</keyword>
<dbReference type="Gene3D" id="3.30.1490.20">
    <property type="entry name" value="ATP-grasp fold, A domain"/>
    <property type="match status" value="1"/>
</dbReference>
<dbReference type="OrthoDB" id="9813261at2"/>
<evidence type="ECO:0000256" key="12">
    <source>
        <dbReference type="ARBA" id="ARBA00022984"/>
    </source>
</evidence>
<dbReference type="GO" id="GO:0009252">
    <property type="term" value="P:peptidoglycan biosynthetic process"/>
    <property type="evidence" value="ECO:0007669"/>
    <property type="project" value="UniProtKB-UniRule"/>
</dbReference>
<evidence type="ECO:0000256" key="1">
    <source>
        <dbReference type="ARBA" id="ARBA00001936"/>
    </source>
</evidence>
<dbReference type="GO" id="GO:0005524">
    <property type="term" value="F:ATP binding"/>
    <property type="evidence" value="ECO:0007669"/>
    <property type="project" value="UniProtKB-UniRule"/>
</dbReference>
<evidence type="ECO:0000256" key="14">
    <source>
        <dbReference type="ARBA" id="ARBA00047614"/>
    </source>
</evidence>
<evidence type="ECO:0000256" key="9">
    <source>
        <dbReference type="ARBA" id="ARBA00022741"/>
    </source>
</evidence>
<dbReference type="UniPathway" id="UPA00219"/>
<proteinExistence type="inferred from homology"/>
<reference evidence="19 20" key="2">
    <citation type="journal article" date="2016" name="Environ. Microbiol.">
        <title>The revisited genome of Pseudomonas putida KT2440 enlightens its value as a robust metabolic chassis.</title>
        <authorList>
            <person name="Belda E."/>
            <person name="van Heck R.G."/>
            <person name="Lopez-Sanchez M.J."/>
            <person name="Cruveiller S."/>
            <person name="Barbe V."/>
            <person name="Fraser C."/>
            <person name="Klenk H.P."/>
            <person name="Petersen J."/>
            <person name="Morgat A."/>
            <person name="Nikel P.I."/>
            <person name="Vallenet D."/>
            <person name="Rouy Z."/>
            <person name="Sekowska A."/>
            <person name="Martins Dos Santos V.A."/>
            <person name="de Lorenzo V."/>
            <person name="Danchin A."/>
            <person name="Medigue C."/>
        </authorList>
    </citation>
    <scope>NUCLEOTIDE SEQUENCE [LARGE SCALE GENOMIC DNA]</scope>
    <source>
        <strain evidence="20">ATCC 47054 / DSM 6125 / CFBP 8728 / NCIMB 11950 / KT2440</strain>
    </source>
</reference>
<dbReference type="RefSeq" id="WP_049586774.1">
    <property type="nucleotide sequence ID" value="NC_002947.4"/>
</dbReference>
<comment type="cofactor">
    <cofactor evidence="1">
        <name>Mn(2+)</name>
        <dbReference type="ChEBI" id="CHEBI:29035"/>
    </cofactor>
</comment>
<comment type="similarity">
    <text evidence="5 15">Belongs to the D-alanine--D-alanine ligase family.</text>
</comment>
<evidence type="ECO:0000256" key="17">
    <source>
        <dbReference type="PROSITE-ProRule" id="PRU00409"/>
    </source>
</evidence>
<feature type="binding site" evidence="16">
    <location>
        <position position="252"/>
    </location>
    <ligand>
        <name>Mg(2+)</name>
        <dbReference type="ChEBI" id="CHEBI:18420"/>
        <label>1</label>
    </ligand>
</feature>
<keyword evidence="16" id="KW-0464">Manganese</keyword>
<dbReference type="SUPFAM" id="SSF56059">
    <property type="entry name" value="Glutathione synthetase ATP-binding domain-like"/>
    <property type="match status" value="1"/>
</dbReference>
<dbReference type="BioCyc" id="PPUT160488:G1G01-4629-MONOMER"/>
<dbReference type="NCBIfam" id="NF002378">
    <property type="entry name" value="PRK01372.1"/>
    <property type="match status" value="1"/>
</dbReference>
<keyword evidence="8 15" id="KW-0436">Ligase</keyword>
<comment type="catalytic activity">
    <reaction evidence="14 15">
        <text>2 D-alanine + ATP = D-alanyl-D-alanine + ADP + phosphate + H(+)</text>
        <dbReference type="Rhea" id="RHEA:11224"/>
        <dbReference type="ChEBI" id="CHEBI:15378"/>
        <dbReference type="ChEBI" id="CHEBI:30616"/>
        <dbReference type="ChEBI" id="CHEBI:43474"/>
        <dbReference type="ChEBI" id="CHEBI:57416"/>
        <dbReference type="ChEBI" id="CHEBI:57822"/>
        <dbReference type="ChEBI" id="CHEBI:456216"/>
        <dbReference type="EC" id="6.3.2.4"/>
    </reaction>
</comment>
<dbReference type="PROSITE" id="PS00843">
    <property type="entry name" value="DALA_DALA_LIGASE_1"/>
    <property type="match status" value="1"/>
</dbReference>
<evidence type="ECO:0000256" key="10">
    <source>
        <dbReference type="ARBA" id="ARBA00022840"/>
    </source>
</evidence>
<protein>
    <recommendedName>
        <fullName evidence="6 15">D-alanine--D-alanine ligase</fullName>
        <ecNumber evidence="6 15">6.3.2.4</ecNumber>
    </recommendedName>
    <alternativeName>
        <fullName evidence="15">D-Ala-D-Ala ligase</fullName>
    </alternativeName>
    <alternativeName>
        <fullName evidence="15">D-alanylalanine synthetase</fullName>
    </alternativeName>
</protein>
<dbReference type="GeneID" id="83678939"/>
<organism evidence="19 20">
    <name type="scientific">Pseudomonas putida (strain ATCC 47054 / DSM 6125 / CFBP 8728 / NCIMB 11950 / KT2440)</name>
    <dbReference type="NCBI Taxonomy" id="160488"/>
    <lineage>
        <taxon>Bacteria</taxon>
        <taxon>Pseudomonadati</taxon>
        <taxon>Pseudomonadota</taxon>
        <taxon>Gammaproteobacteria</taxon>
        <taxon>Pseudomonadales</taxon>
        <taxon>Pseudomonadaceae</taxon>
        <taxon>Pseudomonas</taxon>
    </lineage>
</organism>
<dbReference type="Proteomes" id="UP000000556">
    <property type="component" value="Chromosome"/>
</dbReference>
<dbReference type="PIRSF" id="PIRSF039102">
    <property type="entry name" value="Ddl/VanB"/>
    <property type="match status" value="1"/>
</dbReference>
<evidence type="ECO:0000256" key="5">
    <source>
        <dbReference type="ARBA" id="ARBA00010871"/>
    </source>
</evidence>
<dbReference type="PROSITE" id="PS50975">
    <property type="entry name" value="ATP_GRASP"/>
    <property type="match status" value="1"/>
</dbReference>
<dbReference type="InterPro" id="IPR011095">
    <property type="entry name" value="Dala_Dala_lig_C"/>
</dbReference>
<dbReference type="Gene3D" id="3.30.470.20">
    <property type="entry name" value="ATP-grasp fold, B domain"/>
    <property type="match status" value="1"/>
</dbReference>
<comment type="cofactor">
    <cofactor evidence="16">
        <name>Mg(2+)</name>
        <dbReference type="ChEBI" id="CHEBI:18420"/>
    </cofactor>
    <cofactor evidence="16">
        <name>Mn(2+)</name>
        <dbReference type="ChEBI" id="CHEBI:29035"/>
    </cofactor>
    <text evidence="16">Binds 2 magnesium or manganese ions per subunit.</text>
</comment>
<dbReference type="InterPro" id="IPR005905">
    <property type="entry name" value="D_ala_D_ala"/>
</dbReference>
<dbReference type="PANTHER" id="PTHR23132:SF23">
    <property type="entry name" value="D-ALANINE--D-ALANINE LIGASE B"/>
    <property type="match status" value="1"/>
</dbReference>
<keyword evidence="7 15" id="KW-0963">Cytoplasm</keyword>
<dbReference type="GO" id="GO:0008716">
    <property type="term" value="F:D-alanine-D-alanine ligase activity"/>
    <property type="evidence" value="ECO:0007669"/>
    <property type="project" value="UniProtKB-UniRule"/>
</dbReference>
<dbReference type="AlphaFoldDB" id="A0A140FWM5"/>
<dbReference type="KEGG" id="ppu:PP_5673"/>
<keyword evidence="13 15" id="KW-0961">Cell wall biogenesis/degradation</keyword>
<evidence type="ECO:0000256" key="2">
    <source>
        <dbReference type="ARBA" id="ARBA00003921"/>
    </source>
</evidence>
<evidence type="ECO:0000256" key="7">
    <source>
        <dbReference type="ARBA" id="ARBA00022490"/>
    </source>
</evidence>
<evidence type="ECO:0000256" key="15">
    <source>
        <dbReference type="HAMAP-Rule" id="MF_00047"/>
    </source>
</evidence>
<dbReference type="InterPro" id="IPR016185">
    <property type="entry name" value="PreATP-grasp_dom_sf"/>
</dbReference>
<keyword evidence="10 17" id="KW-0067">ATP-binding</keyword>
<name>A0A140FWM5_PSEPK</name>
<dbReference type="InterPro" id="IPR000291">
    <property type="entry name" value="D-Ala_lig_Van_CS"/>
</dbReference>
<dbReference type="InterPro" id="IPR011761">
    <property type="entry name" value="ATP-grasp"/>
</dbReference>